<evidence type="ECO:0008006" key="3">
    <source>
        <dbReference type="Google" id="ProtNLM"/>
    </source>
</evidence>
<keyword evidence="2" id="KW-1185">Reference proteome</keyword>
<proteinExistence type="predicted"/>
<accession>A0ABQ0HA53</accession>
<dbReference type="Gene3D" id="3.30.530.20">
    <property type="match status" value="1"/>
</dbReference>
<dbReference type="InterPro" id="IPR019587">
    <property type="entry name" value="Polyketide_cyclase/dehydratase"/>
</dbReference>
<dbReference type="Proteomes" id="UP000004881">
    <property type="component" value="Unassembled WGS sequence"/>
</dbReference>
<evidence type="ECO:0000313" key="2">
    <source>
        <dbReference type="Proteomes" id="UP000004881"/>
    </source>
</evidence>
<gene>
    <name evidence="1" type="ORF">GOTRE_023_00700</name>
</gene>
<sequence length="185" mass="20131">MGGILGRGPIRIWWRKPLSEAIFRSEVRATGIVDAMPEASATVLVQQPVDTVWEYSLIPDHVAALTPGVVRVERVTDGPVSVGTVWRGQMKGLGRAVDWTGEFTRVDAHTATEFTSTESPLEFAISATFAEVRRGVELTYRIRNAGMGGAVGKVADALAIRAYQRSLAANAKKLPRLVEDWAATR</sequence>
<dbReference type="SUPFAM" id="SSF55961">
    <property type="entry name" value="Bet v1-like"/>
    <property type="match status" value="1"/>
</dbReference>
<name>A0ABQ0HA53_9ACTN</name>
<evidence type="ECO:0000313" key="1">
    <source>
        <dbReference type="EMBL" id="GAB42738.1"/>
    </source>
</evidence>
<dbReference type="InterPro" id="IPR023393">
    <property type="entry name" value="START-like_dom_sf"/>
</dbReference>
<organism evidence="1 2">
    <name type="scientific">Gordonia terrae NBRC 100016</name>
    <dbReference type="NCBI Taxonomy" id="1089454"/>
    <lineage>
        <taxon>Bacteria</taxon>
        <taxon>Bacillati</taxon>
        <taxon>Actinomycetota</taxon>
        <taxon>Actinomycetes</taxon>
        <taxon>Mycobacteriales</taxon>
        <taxon>Gordoniaceae</taxon>
        <taxon>Gordonia</taxon>
    </lineage>
</organism>
<dbReference type="Pfam" id="PF10604">
    <property type="entry name" value="Polyketide_cyc2"/>
    <property type="match status" value="1"/>
</dbReference>
<reference evidence="1 2" key="1">
    <citation type="submission" date="2012-02" db="EMBL/GenBank/DDBJ databases">
        <title>Whole genome shotgun sequence of Gordonia terrae NBRC 100016.</title>
        <authorList>
            <person name="Takarada H."/>
            <person name="Hosoyama A."/>
            <person name="Tsuchikane K."/>
            <person name="Katsumata H."/>
            <person name="Yamazaki S."/>
            <person name="Fujita N."/>
        </authorList>
    </citation>
    <scope>NUCLEOTIDE SEQUENCE [LARGE SCALE GENOMIC DNA]</scope>
    <source>
        <strain evidence="1 2">NBRC 100016</strain>
    </source>
</reference>
<protein>
    <recommendedName>
        <fullName evidence="3">Coenzyme Q-binding protein COQ10 START domain-containing protein</fullName>
    </recommendedName>
</protein>
<comment type="caution">
    <text evidence="1">The sequence shown here is derived from an EMBL/GenBank/DDBJ whole genome shotgun (WGS) entry which is preliminary data.</text>
</comment>
<dbReference type="EMBL" id="BAFD01000023">
    <property type="protein sequence ID" value="GAB42738.1"/>
    <property type="molecule type" value="Genomic_DNA"/>
</dbReference>